<dbReference type="PRINTS" id="PR00722">
    <property type="entry name" value="CHYMOTRYPSIN"/>
</dbReference>
<dbReference type="PANTHER" id="PTHR24252">
    <property type="entry name" value="ACROSIN-RELATED"/>
    <property type="match status" value="1"/>
</dbReference>
<evidence type="ECO:0000256" key="2">
    <source>
        <dbReference type="ARBA" id="ARBA00022729"/>
    </source>
</evidence>
<evidence type="ECO:0000256" key="8">
    <source>
        <dbReference type="SAM" id="MobiDB-lite"/>
    </source>
</evidence>
<evidence type="ECO:0000256" key="3">
    <source>
        <dbReference type="ARBA" id="ARBA00022801"/>
    </source>
</evidence>
<dbReference type="PROSITE" id="PS51888">
    <property type="entry name" value="CLIP"/>
    <property type="match status" value="1"/>
</dbReference>
<dbReference type="InterPro" id="IPR001314">
    <property type="entry name" value="Peptidase_S1A"/>
</dbReference>
<dbReference type="PANTHER" id="PTHR24252:SF7">
    <property type="entry name" value="HYALIN"/>
    <property type="match status" value="1"/>
</dbReference>
<comment type="caution">
    <text evidence="11">The sequence shown here is derived from an EMBL/GenBank/DDBJ whole genome shotgun (WGS) entry which is preliminary data.</text>
</comment>
<evidence type="ECO:0000256" key="5">
    <source>
        <dbReference type="ARBA" id="ARBA00023157"/>
    </source>
</evidence>
<dbReference type="Gene3D" id="3.30.1640.30">
    <property type="match status" value="1"/>
</dbReference>
<sequence>MLSCTDSSERLSLSPRGVRARRQHGGVIQPASTIKVRVGEHDQSVLEGEEIQVNARQIFKYPNYQGYNNDIALIKLAKRVRLSRRVRPVCLPRSGELFEGQNCVSTGWGATTSGGGAPSTVLREVSVPVYNNNVCYAPYARRFRINIRGWHLCAGALEGGRGSCYGDSGGPFQCKRADGTWALAGLVSFGSGCAHRDYPDVYTRVTEYLDWVHQTTGPVLQRTDTASFRRVGRGGRYGADEPTVDPQQGWQWSRRVLAFRMIKVPARERRYRRRGQAGAGTCRRRHQSATAHAASALWSPGKLSFVACYKNPAGHIHHLLFVYSSDGVRQRQPDVFPEFGKGERGRTLEGSKFMTGTWLTRPEGVFPSVTSRAAGRRQREVPRTCLLCRQTRSPLPVFADRAKVSSARAFSFEFPEDDGCRTPFNEPGSCQELARCPELQSVRDFNFLRRYICGFSRNVPLLCCPRGQSRPPTRQPPTQRPPTRRPPTQRPPTQRPPTRRPPTRRPPTQGPATSDIVEGPRIANYPRFLPAACGETNVSVSRIVGGRESEPGAWPWMAAIYINSGGVNSAACGGALVTPKHVVTAAHCVVVGHRATNLPASSFTVRLGDHNLVRSDDPVQPVEVPVAKVERHADFVARTFKNDVAVLTLERPVTFSKFVRPVCLPYGDDFATRDLNGYHAFVTGWGTTAFNGESSDVLKEAQIKIWDEETCKKAFQKEVPISSVYLCAGDGNGRQDSCQGDSGGPLVLPDDGRFFLIGVVSFGKRCATVGYPGVYTRLTEFLPWLSERLQ</sequence>
<dbReference type="SUPFAM" id="SSF50494">
    <property type="entry name" value="Trypsin-like serine proteases"/>
    <property type="match status" value="2"/>
</dbReference>
<dbReference type="OrthoDB" id="425190at2759"/>
<feature type="region of interest" description="Disordered" evidence="8">
    <location>
        <begin position="464"/>
        <end position="520"/>
    </location>
</feature>
<keyword evidence="3 7" id="KW-0378">Hydrolase</keyword>
<dbReference type="Proteomes" id="UP000821853">
    <property type="component" value="Chromosome 2"/>
</dbReference>
<feature type="region of interest" description="Disordered" evidence="8">
    <location>
        <begin position="1"/>
        <end position="25"/>
    </location>
</feature>
<evidence type="ECO:0000313" key="12">
    <source>
        <dbReference type="Proteomes" id="UP000821853"/>
    </source>
</evidence>
<dbReference type="InterPro" id="IPR001254">
    <property type="entry name" value="Trypsin_dom"/>
</dbReference>
<dbReference type="FunFam" id="2.40.10.10:FF:000006">
    <property type="entry name" value="Serine proteinase stubble"/>
    <property type="match status" value="1"/>
</dbReference>
<keyword evidence="4 7" id="KW-0720">Serine protease</keyword>
<evidence type="ECO:0000256" key="1">
    <source>
        <dbReference type="ARBA" id="ARBA00022670"/>
    </source>
</evidence>
<dbReference type="SMART" id="SM00020">
    <property type="entry name" value="Tryp_SPc"/>
    <property type="match status" value="2"/>
</dbReference>
<dbReference type="OMA" id="CEVNGAW"/>
<dbReference type="PROSITE" id="PS00134">
    <property type="entry name" value="TRYPSIN_HIS"/>
    <property type="match status" value="1"/>
</dbReference>
<evidence type="ECO:0000256" key="7">
    <source>
        <dbReference type="RuleBase" id="RU363034"/>
    </source>
</evidence>
<comment type="similarity">
    <text evidence="6">Belongs to the peptidase S1 family. CLIP subfamily.</text>
</comment>
<proteinExistence type="inferred from homology"/>
<feature type="domain" description="Clip" evidence="10">
    <location>
        <begin position="419"/>
        <end position="464"/>
    </location>
</feature>
<dbReference type="PROSITE" id="PS00135">
    <property type="entry name" value="TRYPSIN_SER"/>
    <property type="match status" value="2"/>
</dbReference>
<dbReference type="InterPro" id="IPR033116">
    <property type="entry name" value="TRYPSIN_SER"/>
</dbReference>
<feature type="domain" description="Peptidase S1" evidence="9">
    <location>
        <begin position="543"/>
        <end position="790"/>
    </location>
</feature>
<feature type="domain" description="Peptidase S1" evidence="9">
    <location>
        <begin position="1"/>
        <end position="217"/>
    </location>
</feature>
<dbReference type="GO" id="GO:0004252">
    <property type="term" value="F:serine-type endopeptidase activity"/>
    <property type="evidence" value="ECO:0007669"/>
    <property type="project" value="InterPro"/>
</dbReference>
<evidence type="ECO:0000256" key="4">
    <source>
        <dbReference type="ARBA" id="ARBA00022825"/>
    </source>
</evidence>
<evidence type="ECO:0000259" key="9">
    <source>
        <dbReference type="PROSITE" id="PS50240"/>
    </source>
</evidence>
<dbReference type="GO" id="GO:0006508">
    <property type="term" value="P:proteolysis"/>
    <property type="evidence" value="ECO:0007669"/>
    <property type="project" value="UniProtKB-KW"/>
</dbReference>
<keyword evidence="2" id="KW-0732">Signal</keyword>
<evidence type="ECO:0000256" key="6">
    <source>
        <dbReference type="ARBA" id="ARBA00024195"/>
    </source>
</evidence>
<dbReference type="PROSITE" id="PS50240">
    <property type="entry name" value="TRYPSIN_DOM"/>
    <property type="match status" value="2"/>
</dbReference>
<dbReference type="InterPro" id="IPR018114">
    <property type="entry name" value="TRYPSIN_HIS"/>
</dbReference>
<feature type="compositionally biased region" description="Pro residues" evidence="8">
    <location>
        <begin position="473"/>
        <end position="495"/>
    </location>
</feature>
<dbReference type="EMBL" id="JABSTR010000004">
    <property type="protein sequence ID" value="KAH9369140.1"/>
    <property type="molecule type" value="Genomic_DNA"/>
</dbReference>
<name>A0A9J6G428_HAELO</name>
<evidence type="ECO:0000313" key="11">
    <source>
        <dbReference type="EMBL" id="KAH9369140.1"/>
    </source>
</evidence>
<dbReference type="CDD" id="cd00190">
    <property type="entry name" value="Tryp_SPc"/>
    <property type="match status" value="2"/>
</dbReference>
<keyword evidence="12" id="KW-1185">Reference proteome</keyword>
<accession>A0A9J6G428</accession>
<keyword evidence="5" id="KW-1015">Disulfide bond</keyword>
<dbReference type="AlphaFoldDB" id="A0A9J6G428"/>
<organism evidence="11 12">
    <name type="scientific">Haemaphysalis longicornis</name>
    <name type="common">Bush tick</name>
    <dbReference type="NCBI Taxonomy" id="44386"/>
    <lineage>
        <taxon>Eukaryota</taxon>
        <taxon>Metazoa</taxon>
        <taxon>Ecdysozoa</taxon>
        <taxon>Arthropoda</taxon>
        <taxon>Chelicerata</taxon>
        <taxon>Arachnida</taxon>
        <taxon>Acari</taxon>
        <taxon>Parasitiformes</taxon>
        <taxon>Ixodida</taxon>
        <taxon>Ixodoidea</taxon>
        <taxon>Ixodidae</taxon>
        <taxon>Haemaphysalinae</taxon>
        <taxon>Haemaphysalis</taxon>
    </lineage>
</organism>
<dbReference type="SMART" id="SM00680">
    <property type="entry name" value="CLIP"/>
    <property type="match status" value="1"/>
</dbReference>
<reference evidence="11 12" key="1">
    <citation type="journal article" date="2020" name="Cell">
        <title>Large-Scale Comparative Analyses of Tick Genomes Elucidate Their Genetic Diversity and Vector Capacities.</title>
        <authorList>
            <consortium name="Tick Genome and Microbiome Consortium (TIGMIC)"/>
            <person name="Jia N."/>
            <person name="Wang J."/>
            <person name="Shi W."/>
            <person name="Du L."/>
            <person name="Sun Y."/>
            <person name="Zhan W."/>
            <person name="Jiang J.F."/>
            <person name="Wang Q."/>
            <person name="Zhang B."/>
            <person name="Ji P."/>
            <person name="Bell-Sakyi L."/>
            <person name="Cui X.M."/>
            <person name="Yuan T.T."/>
            <person name="Jiang B.G."/>
            <person name="Yang W.F."/>
            <person name="Lam T.T."/>
            <person name="Chang Q.C."/>
            <person name="Ding S.J."/>
            <person name="Wang X.J."/>
            <person name="Zhu J.G."/>
            <person name="Ruan X.D."/>
            <person name="Zhao L."/>
            <person name="Wei J.T."/>
            <person name="Ye R.Z."/>
            <person name="Que T.C."/>
            <person name="Du C.H."/>
            <person name="Zhou Y.H."/>
            <person name="Cheng J.X."/>
            <person name="Dai P.F."/>
            <person name="Guo W.B."/>
            <person name="Han X.H."/>
            <person name="Huang E.J."/>
            <person name="Li L.F."/>
            <person name="Wei W."/>
            <person name="Gao Y.C."/>
            <person name="Liu J.Z."/>
            <person name="Shao H.Z."/>
            <person name="Wang X."/>
            <person name="Wang C.C."/>
            <person name="Yang T.C."/>
            <person name="Huo Q.B."/>
            <person name="Li W."/>
            <person name="Chen H.Y."/>
            <person name="Chen S.E."/>
            <person name="Zhou L.G."/>
            <person name="Ni X.B."/>
            <person name="Tian J.H."/>
            <person name="Sheng Y."/>
            <person name="Liu T."/>
            <person name="Pan Y.S."/>
            <person name="Xia L.Y."/>
            <person name="Li J."/>
            <person name="Zhao F."/>
            <person name="Cao W.C."/>
        </authorList>
    </citation>
    <scope>NUCLEOTIDE SEQUENCE [LARGE SCALE GENOMIC DNA]</scope>
    <source>
        <strain evidence="11">HaeL-2018</strain>
    </source>
</reference>
<dbReference type="InterPro" id="IPR022700">
    <property type="entry name" value="CLIP"/>
</dbReference>
<dbReference type="VEuPathDB" id="VectorBase:HLOH_052727"/>
<protein>
    <submittedName>
        <fullName evidence="11">Uncharacterized protein</fullName>
    </submittedName>
</protein>
<dbReference type="InterPro" id="IPR038565">
    <property type="entry name" value="CLIP_sf"/>
</dbReference>
<dbReference type="Gene3D" id="2.40.10.10">
    <property type="entry name" value="Trypsin-like serine proteases"/>
    <property type="match status" value="2"/>
</dbReference>
<dbReference type="InterPro" id="IPR009003">
    <property type="entry name" value="Peptidase_S1_PA"/>
</dbReference>
<keyword evidence="1 7" id="KW-0645">Protease</keyword>
<dbReference type="FunFam" id="2.40.10.10:FF:000002">
    <property type="entry name" value="Transmembrane protease serine"/>
    <property type="match status" value="1"/>
</dbReference>
<dbReference type="Pfam" id="PF12032">
    <property type="entry name" value="CLIP"/>
    <property type="match status" value="1"/>
</dbReference>
<evidence type="ECO:0000259" key="10">
    <source>
        <dbReference type="PROSITE" id="PS51888"/>
    </source>
</evidence>
<gene>
    <name evidence="11" type="ORF">HPB48_018889</name>
</gene>
<dbReference type="Pfam" id="PF00089">
    <property type="entry name" value="Trypsin"/>
    <property type="match status" value="2"/>
</dbReference>
<dbReference type="InterPro" id="IPR043504">
    <property type="entry name" value="Peptidase_S1_PA_chymotrypsin"/>
</dbReference>